<dbReference type="OrthoDB" id="693833at2759"/>
<dbReference type="EMBL" id="CM003528">
    <property type="protein sequence ID" value="RCV05924.1"/>
    <property type="molecule type" value="Genomic_DNA"/>
</dbReference>
<proteinExistence type="predicted"/>
<accession>A0A368PKB9</accession>
<feature type="compositionally biased region" description="Basic and acidic residues" evidence="1">
    <location>
        <begin position="274"/>
        <end position="289"/>
    </location>
</feature>
<dbReference type="STRING" id="4555.A0A368PKB9"/>
<evidence type="ECO:0000313" key="2">
    <source>
        <dbReference type="EMBL" id="RCV05924.1"/>
    </source>
</evidence>
<name>A0A368PKB9_SETIT</name>
<feature type="compositionally biased region" description="Polar residues" evidence="1">
    <location>
        <begin position="112"/>
        <end position="122"/>
    </location>
</feature>
<reference evidence="2" key="2">
    <citation type="submission" date="2015-07" db="EMBL/GenBank/DDBJ databases">
        <authorList>
            <person name="Noorani M."/>
        </authorList>
    </citation>
    <scope>NUCLEOTIDE SEQUENCE</scope>
    <source>
        <strain evidence="2">Yugu1</strain>
    </source>
</reference>
<reference evidence="2" key="1">
    <citation type="journal article" date="2012" name="Nat. Biotechnol.">
        <title>Reference genome sequence of the model plant Setaria.</title>
        <authorList>
            <person name="Bennetzen J.L."/>
            <person name="Schmutz J."/>
            <person name="Wang H."/>
            <person name="Percifield R."/>
            <person name="Hawkins J."/>
            <person name="Pontaroli A.C."/>
            <person name="Estep M."/>
            <person name="Feng L."/>
            <person name="Vaughn J.N."/>
            <person name="Grimwood J."/>
            <person name="Jenkins J."/>
            <person name="Barry K."/>
            <person name="Lindquist E."/>
            <person name="Hellsten U."/>
            <person name="Deshpande S."/>
            <person name="Wang X."/>
            <person name="Wu X."/>
            <person name="Mitros T."/>
            <person name="Triplett J."/>
            <person name="Yang X."/>
            <person name="Ye C.Y."/>
            <person name="Mauro-Herrera M."/>
            <person name="Wang L."/>
            <person name="Li P."/>
            <person name="Sharma M."/>
            <person name="Sharma R."/>
            <person name="Ronald P.C."/>
            <person name="Panaud O."/>
            <person name="Kellogg E.A."/>
            <person name="Brutnell T.P."/>
            <person name="Doust A.N."/>
            <person name="Tuskan G.A."/>
            <person name="Rokhsar D."/>
            <person name="Devos K.M."/>
        </authorList>
    </citation>
    <scope>NUCLEOTIDE SEQUENCE [LARGE SCALE GENOMIC DNA]</scope>
    <source>
        <strain evidence="2">Yugu1</strain>
    </source>
</reference>
<dbReference type="PANTHER" id="PTHR45224:SF16">
    <property type="entry name" value="OS01G0527900 PROTEIN"/>
    <property type="match status" value="1"/>
</dbReference>
<feature type="region of interest" description="Disordered" evidence="1">
    <location>
        <begin position="259"/>
        <end position="312"/>
    </location>
</feature>
<feature type="region of interest" description="Disordered" evidence="1">
    <location>
        <begin position="1"/>
        <end position="24"/>
    </location>
</feature>
<evidence type="ECO:0000256" key="1">
    <source>
        <dbReference type="SAM" id="MobiDB-lite"/>
    </source>
</evidence>
<dbReference type="PANTHER" id="PTHR45224">
    <property type="entry name" value="OS01G0527900 PROTEIN-RELATED"/>
    <property type="match status" value="1"/>
</dbReference>
<dbReference type="AlphaFoldDB" id="A0A368PKB9"/>
<protein>
    <submittedName>
        <fullName evidence="2">Uncharacterized protein</fullName>
    </submittedName>
</protein>
<gene>
    <name evidence="2" type="ORF">SETIT_1G121800v2</name>
</gene>
<feature type="region of interest" description="Disordered" evidence="1">
    <location>
        <begin position="101"/>
        <end position="147"/>
    </location>
</feature>
<organism evidence="2">
    <name type="scientific">Setaria italica</name>
    <name type="common">Foxtail millet</name>
    <name type="synonym">Panicum italicum</name>
    <dbReference type="NCBI Taxonomy" id="4555"/>
    <lineage>
        <taxon>Eukaryota</taxon>
        <taxon>Viridiplantae</taxon>
        <taxon>Streptophyta</taxon>
        <taxon>Embryophyta</taxon>
        <taxon>Tracheophyta</taxon>
        <taxon>Spermatophyta</taxon>
        <taxon>Magnoliopsida</taxon>
        <taxon>Liliopsida</taxon>
        <taxon>Poales</taxon>
        <taxon>Poaceae</taxon>
        <taxon>PACMAD clade</taxon>
        <taxon>Panicoideae</taxon>
        <taxon>Panicodae</taxon>
        <taxon>Paniceae</taxon>
        <taxon>Cenchrinae</taxon>
        <taxon>Setaria</taxon>
    </lineage>
</organism>
<sequence>MDPPDRSFSRLLGSDPINPRPENTSFQYIPNFTPNHISNSFNHSQFPPTSFNHAHYPQNCPPTHGVQNFNPFGPPGNFQQYAQYPPKYLGFQQQAQFVHSGGIFGSPAGASSHGSNSTTPQSQRREVEQAEEVNDSNGSSLDEGRRGVRINYTEEENLQLASAWLKHSVDPGNGNDKTGESYWRSVAEEFNSNKLLLPSLMDFCSGESYDMLMEKARIMFRRENKQRPFTLEYVWKVLKDQPKWKISVMDREHKNKRTKVDGFGAYTSSSNQDTNDRERHKEKHREGQKKTKAWMRGKGKEKSRSTGKKTVEAAAAKVKFDKMSKYLEYADKDTSNYSAARLKMHNQILAELSKDLYPPSDD</sequence>